<dbReference type="Pfam" id="PF00905">
    <property type="entry name" value="Transpeptidase"/>
    <property type="match status" value="1"/>
</dbReference>
<feature type="domain" description="Penicillin-binding protein transpeptidase" evidence="1">
    <location>
        <begin position="158"/>
        <end position="486"/>
    </location>
</feature>
<gene>
    <name evidence="3" type="ORF">H9Y04_34925</name>
</gene>
<dbReference type="InterPro" id="IPR012338">
    <property type="entry name" value="Beta-lactam/transpept-like"/>
</dbReference>
<dbReference type="InterPro" id="IPR001460">
    <property type="entry name" value="PCN-bd_Tpept"/>
</dbReference>
<evidence type="ECO:0000313" key="4">
    <source>
        <dbReference type="Proteomes" id="UP000642284"/>
    </source>
</evidence>
<sequence length="492" mass="52330">MNKPLRHIAIFCGLLVLALLIRANWVQYAQSEELSKHEKNRRVAIERYAQPRGNILVAGKPITGSKAVDGQDYKYKRTFKDGPMYAPITGYSSQAFGSTALENLNDELLSGSDDRLFIQNTVNMLTGKKQQGGDVYTTINADAQEAAYKGLTDLNLKGGVAAIEPETGKILALASTPSYDPSTFAGMSKNDGEQWKKLNADKAKPLLNRALKETYPPGSTFKVLTAAAAIEAGKVTDVNAPTETPDPYKLPQTSTLLPNHTEGLPCKNASVTDAMEVSCNTVFAKLADEVGKDKMREVAEGFGFNDGEVDTPIRAGKSVYPSDIDRPQTALSGIGQGSVTASPLQIAMLAAGIANDGKVMKPYLVDQLRGPDTDVIAQTEPSVRSEPISAETAALVREAMESTAKNGSGRPALLDDKGITVGAKTGTAQHGANNELPPYAWFISYGKNSDGKQVAVAVFVDPGQDIPRSDIAGGKLGGPIAKDVMEAVLVKD</sequence>
<dbReference type="Pfam" id="PF21922">
    <property type="entry name" value="PBP_dimer_2"/>
    <property type="match status" value="1"/>
</dbReference>
<dbReference type="Proteomes" id="UP000642284">
    <property type="component" value="Unassembled WGS sequence"/>
</dbReference>
<evidence type="ECO:0000259" key="1">
    <source>
        <dbReference type="Pfam" id="PF00905"/>
    </source>
</evidence>
<reference evidence="3 4" key="1">
    <citation type="submission" date="2020-08" db="EMBL/GenBank/DDBJ databases">
        <title>Genemic of Streptomyces polyaspartic.</title>
        <authorList>
            <person name="Liu W."/>
        </authorList>
    </citation>
    <scope>NUCLEOTIDE SEQUENCE [LARGE SCALE GENOMIC DNA]</scope>
    <source>
        <strain evidence="3 4">TRM66268-LWL</strain>
    </source>
</reference>
<evidence type="ECO:0000259" key="2">
    <source>
        <dbReference type="Pfam" id="PF21922"/>
    </source>
</evidence>
<feature type="domain" description="Penicillin binding protein A dimerisation" evidence="2">
    <location>
        <begin position="52"/>
        <end position="135"/>
    </location>
</feature>
<evidence type="ECO:0000313" key="3">
    <source>
        <dbReference type="EMBL" id="MBC9717738.1"/>
    </source>
</evidence>
<proteinExistence type="predicted"/>
<dbReference type="Gene3D" id="3.90.1310.10">
    <property type="entry name" value="Penicillin-binding protein 2a (Domain 2)"/>
    <property type="match status" value="1"/>
</dbReference>
<dbReference type="SUPFAM" id="SSF56601">
    <property type="entry name" value="beta-lactamase/transpeptidase-like"/>
    <property type="match status" value="1"/>
</dbReference>
<keyword evidence="4" id="KW-1185">Reference proteome</keyword>
<organism evidence="3 4">
    <name type="scientific">Streptomyces polyasparticus</name>
    <dbReference type="NCBI Taxonomy" id="2767826"/>
    <lineage>
        <taxon>Bacteria</taxon>
        <taxon>Bacillati</taxon>
        <taxon>Actinomycetota</taxon>
        <taxon>Actinomycetes</taxon>
        <taxon>Kitasatosporales</taxon>
        <taxon>Streptomycetaceae</taxon>
        <taxon>Streptomyces</taxon>
    </lineage>
</organism>
<comment type="caution">
    <text evidence="3">The sequence shown here is derived from an EMBL/GenBank/DDBJ whole genome shotgun (WGS) entry which is preliminary data.</text>
</comment>
<name>A0ABR7SQS5_9ACTN</name>
<accession>A0ABR7SQS5</accession>
<dbReference type="Gene3D" id="3.40.710.10">
    <property type="entry name" value="DD-peptidase/beta-lactamase superfamily"/>
    <property type="match status" value="1"/>
</dbReference>
<dbReference type="InterPro" id="IPR050515">
    <property type="entry name" value="Beta-lactam/transpept"/>
</dbReference>
<dbReference type="RefSeq" id="WP_187818164.1">
    <property type="nucleotide sequence ID" value="NZ_JACTVJ010000020.1"/>
</dbReference>
<dbReference type="InterPro" id="IPR054120">
    <property type="entry name" value="PBPA_dimer"/>
</dbReference>
<dbReference type="EMBL" id="JACTVJ010000020">
    <property type="protein sequence ID" value="MBC9717738.1"/>
    <property type="molecule type" value="Genomic_DNA"/>
</dbReference>
<dbReference type="PANTHER" id="PTHR30627:SF24">
    <property type="entry name" value="PENICILLIN-BINDING PROTEIN 4B"/>
    <property type="match status" value="1"/>
</dbReference>
<protein>
    <submittedName>
        <fullName evidence="3">Penicillin-binding protein 2</fullName>
    </submittedName>
</protein>
<dbReference type="PANTHER" id="PTHR30627">
    <property type="entry name" value="PEPTIDOGLYCAN D,D-TRANSPEPTIDASE"/>
    <property type="match status" value="1"/>
</dbReference>